<evidence type="ECO:0000313" key="1">
    <source>
        <dbReference type="EMBL" id="WOO41114.1"/>
    </source>
</evidence>
<organism evidence="1 2">
    <name type="scientific">Rubellicoccus peritrichatus</name>
    <dbReference type="NCBI Taxonomy" id="3080537"/>
    <lineage>
        <taxon>Bacteria</taxon>
        <taxon>Pseudomonadati</taxon>
        <taxon>Verrucomicrobiota</taxon>
        <taxon>Opitutia</taxon>
        <taxon>Puniceicoccales</taxon>
        <taxon>Cerasicoccaceae</taxon>
        <taxon>Rubellicoccus</taxon>
    </lineage>
</organism>
<sequence length="72" mass="8037">MGNDNHDSKGPRDAWREAEAYGCDMSLIEANLKLSYTERIIQHDRAMNQAMQLREAALMQIDGLSNAIAKAS</sequence>
<dbReference type="EMBL" id="CP136920">
    <property type="protein sequence ID" value="WOO41114.1"/>
    <property type="molecule type" value="Genomic_DNA"/>
</dbReference>
<reference evidence="1 2" key="1">
    <citation type="submission" date="2023-10" db="EMBL/GenBank/DDBJ databases">
        <title>Rubellicoccus peritrichatus gen. nov., sp. nov., isolated from an algae of coral reef tank.</title>
        <authorList>
            <person name="Luo J."/>
        </authorList>
    </citation>
    <scope>NUCLEOTIDE SEQUENCE [LARGE SCALE GENOMIC DNA]</scope>
    <source>
        <strain evidence="1 2">CR14</strain>
    </source>
</reference>
<dbReference type="AlphaFoldDB" id="A0AAQ3L7M2"/>
<gene>
    <name evidence="1" type="ORF">RZN69_21040</name>
</gene>
<dbReference type="KEGG" id="puo:RZN69_21040"/>
<accession>A0AAQ3L7M2</accession>
<keyword evidence="2" id="KW-1185">Reference proteome</keyword>
<protein>
    <submittedName>
        <fullName evidence="1">Uncharacterized protein</fullName>
    </submittedName>
</protein>
<evidence type="ECO:0000313" key="2">
    <source>
        <dbReference type="Proteomes" id="UP001304300"/>
    </source>
</evidence>
<dbReference type="Proteomes" id="UP001304300">
    <property type="component" value="Chromosome"/>
</dbReference>
<proteinExistence type="predicted"/>
<name>A0AAQ3L7M2_9BACT</name>
<dbReference type="RefSeq" id="WP_317833506.1">
    <property type="nucleotide sequence ID" value="NZ_CP136920.1"/>
</dbReference>